<proteinExistence type="inferred from homology"/>
<dbReference type="SUPFAM" id="SSF52038">
    <property type="entry name" value="Barstar-related"/>
    <property type="match status" value="1"/>
</dbReference>
<dbReference type="Pfam" id="PF01337">
    <property type="entry name" value="Barstar"/>
    <property type="match status" value="1"/>
</dbReference>
<comment type="similarity">
    <text evidence="1">Belongs to the barstar family.</text>
</comment>
<comment type="caution">
    <text evidence="4">The sequence shown here is derived from an EMBL/GenBank/DDBJ whole genome shotgun (WGS) entry which is preliminary data.</text>
</comment>
<evidence type="ECO:0000256" key="1">
    <source>
        <dbReference type="ARBA" id="ARBA00006845"/>
    </source>
</evidence>
<accession>A0A6I4M715</accession>
<organism evidence="4 5">
    <name type="scientific">Actinomadura physcomitrii</name>
    <dbReference type="NCBI Taxonomy" id="2650748"/>
    <lineage>
        <taxon>Bacteria</taxon>
        <taxon>Bacillati</taxon>
        <taxon>Actinomycetota</taxon>
        <taxon>Actinomycetes</taxon>
        <taxon>Streptosporangiales</taxon>
        <taxon>Thermomonosporaceae</taxon>
        <taxon>Actinomadura</taxon>
    </lineage>
</organism>
<evidence type="ECO:0000313" key="4">
    <source>
        <dbReference type="EMBL" id="MWA01382.1"/>
    </source>
</evidence>
<dbReference type="Proteomes" id="UP000462055">
    <property type="component" value="Unassembled WGS sequence"/>
</dbReference>
<feature type="domain" description="Barstar (barnase inhibitor)" evidence="3">
    <location>
        <begin position="65"/>
        <end position="161"/>
    </location>
</feature>
<evidence type="ECO:0000313" key="5">
    <source>
        <dbReference type="Proteomes" id="UP000462055"/>
    </source>
</evidence>
<evidence type="ECO:0000259" key="3">
    <source>
        <dbReference type="Pfam" id="PF01337"/>
    </source>
</evidence>
<dbReference type="Gene3D" id="3.30.370.10">
    <property type="entry name" value="Barstar-like"/>
    <property type="match status" value="1"/>
</dbReference>
<feature type="region of interest" description="Disordered" evidence="2">
    <location>
        <begin position="1"/>
        <end position="20"/>
    </location>
</feature>
<sequence length="176" mass="18960">MGRAAPGRPACAGARPPGDDVNANRALDELLAGRLRPGVYQWRTPAVPGAVGDTSWTERAEEAGWHAVHLDGRRAHDKDAFLRVCADAFAFPDWFGANWDALEDCLSDLSWTPAKSGYLVLYESWAELADADQGAFRTVLDVFGNAVKAWRDTPTPMVVLLASVGVEIAGVPRLAS</sequence>
<protein>
    <recommendedName>
        <fullName evidence="3">Barstar (barnase inhibitor) domain-containing protein</fullName>
    </recommendedName>
</protein>
<reference evidence="4" key="1">
    <citation type="submission" date="2019-12" db="EMBL/GenBank/DDBJ databases">
        <title>Actinomadura physcomitrii sp. nov., a novel actinomycete isolated from moss [Physcomitrium sphaericum (Ludw) Fuernr].</title>
        <authorList>
            <person name="Zhuang X."/>
        </authorList>
    </citation>
    <scope>NUCLEOTIDE SEQUENCE [LARGE SCALE GENOMIC DNA]</scope>
    <source>
        <strain evidence="4">LD22</strain>
    </source>
</reference>
<feature type="compositionally biased region" description="Low complexity" evidence="2">
    <location>
        <begin position="1"/>
        <end position="16"/>
    </location>
</feature>
<dbReference type="InterPro" id="IPR000468">
    <property type="entry name" value="Barstar"/>
</dbReference>
<name>A0A6I4M715_9ACTN</name>
<evidence type="ECO:0000256" key="2">
    <source>
        <dbReference type="SAM" id="MobiDB-lite"/>
    </source>
</evidence>
<dbReference type="EMBL" id="WBMS02000009">
    <property type="protein sequence ID" value="MWA01382.1"/>
    <property type="molecule type" value="Genomic_DNA"/>
</dbReference>
<keyword evidence="5" id="KW-1185">Reference proteome</keyword>
<gene>
    <name evidence="4" type="ORF">F8568_013505</name>
</gene>
<dbReference type="InterPro" id="IPR035905">
    <property type="entry name" value="Barstar-like_sf"/>
</dbReference>
<dbReference type="AlphaFoldDB" id="A0A6I4M715"/>